<reference evidence="3" key="1">
    <citation type="journal article" date="2019" name="Int. J. Syst. Evol. Microbiol.">
        <title>The Global Catalogue of Microorganisms (GCM) 10K type strain sequencing project: providing services to taxonomists for standard genome sequencing and annotation.</title>
        <authorList>
            <consortium name="The Broad Institute Genomics Platform"/>
            <consortium name="The Broad Institute Genome Sequencing Center for Infectious Disease"/>
            <person name="Wu L."/>
            <person name="Ma J."/>
        </authorList>
    </citation>
    <scope>NUCLEOTIDE SEQUENCE [LARGE SCALE GENOMIC DNA]</scope>
    <source>
        <strain evidence="3">CGMCC 1.12470</strain>
    </source>
</reference>
<gene>
    <name evidence="2" type="ORF">ACFSL4_25990</name>
</gene>
<dbReference type="SUPFAM" id="SSF50346">
    <property type="entry name" value="PRC-barrel domain"/>
    <property type="match status" value="2"/>
</dbReference>
<protein>
    <submittedName>
        <fullName evidence="2">PRC-barrel domain-containing protein</fullName>
    </submittedName>
</protein>
<proteinExistence type="predicted"/>
<dbReference type="EMBL" id="JBHUDX010000079">
    <property type="protein sequence ID" value="MFD1661560.1"/>
    <property type="molecule type" value="Genomic_DNA"/>
</dbReference>
<organism evidence="2 3">
    <name type="scientific">Streptomyces caeni</name>
    <dbReference type="NCBI Taxonomy" id="2307231"/>
    <lineage>
        <taxon>Bacteria</taxon>
        <taxon>Bacillati</taxon>
        <taxon>Actinomycetota</taxon>
        <taxon>Actinomycetes</taxon>
        <taxon>Kitasatosporales</taxon>
        <taxon>Streptomycetaceae</taxon>
        <taxon>Streptomyces</taxon>
    </lineage>
</organism>
<dbReference type="RefSeq" id="WP_381087641.1">
    <property type="nucleotide sequence ID" value="NZ_JBHUDX010000079.1"/>
</dbReference>
<dbReference type="InterPro" id="IPR027275">
    <property type="entry name" value="PRC-brl_dom"/>
</dbReference>
<accession>A0ABW4IVY3</accession>
<feature type="domain" description="PRC-barrel" evidence="1">
    <location>
        <begin position="4"/>
        <end position="52"/>
    </location>
</feature>
<evidence type="ECO:0000313" key="3">
    <source>
        <dbReference type="Proteomes" id="UP001597261"/>
    </source>
</evidence>
<evidence type="ECO:0000313" key="2">
    <source>
        <dbReference type="EMBL" id="MFD1661560.1"/>
    </source>
</evidence>
<dbReference type="Pfam" id="PF05239">
    <property type="entry name" value="PRC"/>
    <property type="match status" value="2"/>
</dbReference>
<feature type="domain" description="PRC-barrel" evidence="1">
    <location>
        <begin position="94"/>
        <end position="157"/>
    </location>
</feature>
<dbReference type="Proteomes" id="UP001597261">
    <property type="component" value="Unassembled WGS sequence"/>
</dbReference>
<name>A0ABW4IVY3_9ACTN</name>
<evidence type="ECO:0000259" key="1">
    <source>
        <dbReference type="Pfam" id="PF05239"/>
    </source>
</evidence>
<keyword evidence="3" id="KW-1185">Reference proteome</keyword>
<sequence>MTEYIKASELVKQPVITLDGEDVAQVKDVVFEPEDGSVRGFTLAGRGLLSGPMKKTLPAEGVHGLGQDAVMIRDERALEGEDETSEVAERGGGDVMGAMVMTANGTRLGKLVDVIIEAGERPAVAGYEVESSGGRHRRMLLPVPRPVGVSGDIVVVPDAVADFTAGDLAGFTEAARGLRSRLEEE</sequence>
<comment type="caution">
    <text evidence="2">The sequence shown here is derived from an EMBL/GenBank/DDBJ whole genome shotgun (WGS) entry which is preliminary data.</text>
</comment>
<dbReference type="InterPro" id="IPR011033">
    <property type="entry name" value="PRC_barrel-like_sf"/>
</dbReference>
<dbReference type="Gene3D" id="2.30.30.240">
    <property type="entry name" value="PRC-barrel domain"/>
    <property type="match status" value="1"/>
</dbReference>